<keyword evidence="1" id="KW-1133">Transmembrane helix</keyword>
<accession>A0A0C9WCN9</accession>
<keyword evidence="1" id="KW-0812">Transmembrane</keyword>
<dbReference type="EMBL" id="KN839856">
    <property type="protein sequence ID" value="KIJ62316.1"/>
    <property type="molecule type" value="Genomic_DNA"/>
</dbReference>
<evidence type="ECO:0000313" key="4">
    <source>
        <dbReference type="Proteomes" id="UP000053820"/>
    </source>
</evidence>
<feature type="domain" description="DUF6533" evidence="2">
    <location>
        <begin position="45"/>
        <end position="83"/>
    </location>
</feature>
<dbReference type="Proteomes" id="UP000053820">
    <property type="component" value="Unassembled WGS sequence"/>
</dbReference>
<feature type="transmembrane region" description="Helical" evidence="1">
    <location>
        <begin position="189"/>
        <end position="209"/>
    </location>
</feature>
<gene>
    <name evidence="3" type="ORF">HYDPIDRAFT_114823</name>
</gene>
<evidence type="ECO:0000313" key="3">
    <source>
        <dbReference type="EMBL" id="KIJ62316.1"/>
    </source>
</evidence>
<protein>
    <recommendedName>
        <fullName evidence="2">DUF6533 domain-containing protein</fullName>
    </recommendedName>
</protein>
<dbReference type="Pfam" id="PF20151">
    <property type="entry name" value="DUF6533"/>
    <property type="match status" value="1"/>
</dbReference>
<sequence length="244" mass="27581">MADSSSPYVQAVFSETLLKLANGKAMKAEPFRPHLTRFPSAIGPTILVYDYPLTFGREVELVWKSPRNTIKVVFLISRYLPFFDATVQLLYRNVLADPSPETCKYLIPTQVWLSIFGSNVSEFLFLLRTWAVWEKDRAVGIFLAVTTVTCLALGIYGSLEFLRSLTFVSGSNIGGCLVLSSSNMLLMDYSAFMVIEAVQLILMLIKSYANYRRERKISKLTRVVIRDGIMYYLVLFGQGTPHQS</sequence>
<dbReference type="OrthoDB" id="3350812at2759"/>
<dbReference type="InterPro" id="IPR045340">
    <property type="entry name" value="DUF6533"/>
</dbReference>
<reference evidence="3 4" key="1">
    <citation type="submission" date="2014-04" db="EMBL/GenBank/DDBJ databases">
        <title>Evolutionary Origins and Diversification of the Mycorrhizal Mutualists.</title>
        <authorList>
            <consortium name="DOE Joint Genome Institute"/>
            <consortium name="Mycorrhizal Genomics Consortium"/>
            <person name="Kohler A."/>
            <person name="Kuo A."/>
            <person name="Nagy L.G."/>
            <person name="Floudas D."/>
            <person name="Copeland A."/>
            <person name="Barry K.W."/>
            <person name="Cichocki N."/>
            <person name="Veneault-Fourrey C."/>
            <person name="LaButti K."/>
            <person name="Lindquist E.A."/>
            <person name="Lipzen A."/>
            <person name="Lundell T."/>
            <person name="Morin E."/>
            <person name="Murat C."/>
            <person name="Riley R."/>
            <person name="Ohm R."/>
            <person name="Sun H."/>
            <person name="Tunlid A."/>
            <person name="Henrissat B."/>
            <person name="Grigoriev I.V."/>
            <person name="Hibbett D.S."/>
            <person name="Martin F."/>
        </authorList>
    </citation>
    <scope>NUCLEOTIDE SEQUENCE [LARGE SCALE GENOMIC DNA]</scope>
    <source>
        <strain evidence="3 4">MD-312</strain>
    </source>
</reference>
<keyword evidence="1" id="KW-0472">Membrane</keyword>
<keyword evidence="4" id="KW-1185">Reference proteome</keyword>
<name>A0A0C9WCN9_9AGAM</name>
<evidence type="ECO:0000256" key="1">
    <source>
        <dbReference type="SAM" id="Phobius"/>
    </source>
</evidence>
<dbReference type="AlphaFoldDB" id="A0A0C9WCN9"/>
<feature type="transmembrane region" description="Helical" evidence="1">
    <location>
        <begin position="138"/>
        <end position="159"/>
    </location>
</feature>
<dbReference type="HOGENOM" id="CLU_035509_7_3_1"/>
<proteinExistence type="predicted"/>
<organism evidence="3 4">
    <name type="scientific">Hydnomerulius pinastri MD-312</name>
    <dbReference type="NCBI Taxonomy" id="994086"/>
    <lineage>
        <taxon>Eukaryota</taxon>
        <taxon>Fungi</taxon>
        <taxon>Dikarya</taxon>
        <taxon>Basidiomycota</taxon>
        <taxon>Agaricomycotina</taxon>
        <taxon>Agaricomycetes</taxon>
        <taxon>Agaricomycetidae</taxon>
        <taxon>Boletales</taxon>
        <taxon>Boletales incertae sedis</taxon>
        <taxon>Leucogyrophana</taxon>
    </lineage>
</organism>
<evidence type="ECO:0000259" key="2">
    <source>
        <dbReference type="Pfam" id="PF20151"/>
    </source>
</evidence>